<keyword evidence="3" id="KW-0678">Repressor</keyword>
<proteinExistence type="inferred from homology"/>
<dbReference type="GO" id="GO:0045892">
    <property type="term" value="P:negative regulation of DNA-templated transcription"/>
    <property type="evidence" value="ECO:0007669"/>
    <property type="project" value="InterPro"/>
</dbReference>
<sequence>MKINDIKGLELEQVATRQTEQVRAVKGQASAEQGGGEHDVIRLSPQSRLMQKAGEVAYQTPEVRPEKVAALQDPVQQGTYEVDSQKVANSMIAGMIQEK</sequence>
<evidence type="ECO:0000256" key="6">
    <source>
        <dbReference type="ARBA" id="ARBA00023163"/>
    </source>
</evidence>
<comment type="similarity">
    <text evidence="1">Belongs to the FlgM family.</text>
</comment>
<evidence type="ECO:0000313" key="10">
    <source>
        <dbReference type="EMBL" id="HHS30903.1"/>
    </source>
</evidence>
<evidence type="ECO:0000256" key="8">
    <source>
        <dbReference type="ARBA" id="ARBA00030117"/>
    </source>
</evidence>
<comment type="caution">
    <text evidence="10">The sequence shown here is derived from an EMBL/GenBank/DDBJ whole genome shotgun (WGS) entry which is preliminary data.</text>
</comment>
<evidence type="ECO:0000256" key="4">
    <source>
        <dbReference type="ARBA" id="ARBA00022795"/>
    </source>
</evidence>
<dbReference type="GO" id="GO:0044781">
    <property type="term" value="P:bacterial-type flagellum organization"/>
    <property type="evidence" value="ECO:0007669"/>
    <property type="project" value="UniProtKB-KW"/>
</dbReference>
<keyword evidence="10" id="KW-0282">Flagellum</keyword>
<dbReference type="SUPFAM" id="SSF101498">
    <property type="entry name" value="Anti-sigma factor FlgM"/>
    <property type="match status" value="1"/>
</dbReference>
<evidence type="ECO:0000259" key="9">
    <source>
        <dbReference type="Pfam" id="PF04316"/>
    </source>
</evidence>
<accession>A0A7V6A6E9</accession>
<keyword evidence="4" id="KW-1005">Bacterial flagellum biogenesis</keyword>
<evidence type="ECO:0000256" key="1">
    <source>
        <dbReference type="ARBA" id="ARBA00005322"/>
    </source>
</evidence>
<feature type="domain" description="Anti-sigma-28 factor FlgM C-terminal" evidence="9">
    <location>
        <begin position="39"/>
        <end position="92"/>
    </location>
</feature>
<organism evidence="10">
    <name type="scientific">Desulfobacca acetoxidans</name>
    <dbReference type="NCBI Taxonomy" id="60893"/>
    <lineage>
        <taxon>Bacteria</taxon>
        <taxon>Pseudomonadati</taxon>
        <taxon>Thermodesulfobacteriota</taxon>
        <taxon>Desulfobaccia</taxon>
        <taxon>Desulfobaccales</taxon>
        <taxon>Desulfobaccaceae</taxon>
        <taxon>Desulfobacca</taxon>
    </lineage>
</organism>
<dbReference type="Pfam" id="PF04316">
    <property type="entry name" value="FlgM"/>
    <property type="match status" value="1"/>
</dbReference>
<keyword evidence="10" id="KW-0969">Cilium</keyword>
<evidence type="ECO:0000256" key="7">
    <source>
        <dbReference type="ARBA" id="ARBA00024739"/>
    </source>
</evidence>
<name>A0A7V6A6E9_9BACT</name>
<evidence type="ECO:0000256" key="3">
    <source>
        <dbReference type="ARBA" id="ARBA00022491"/>
    </source>
</evidence>
<dbReference type="InterPro" id="IPR035890">
    <property type="entry name" value="Anti-sigma-28_factor_FlgM_sf"/>
</dbReference>
<reference evidence="10" key="1">
    <citation type="journal article" date="2020" name="mSystems">
        <title>Genome- and Community-Level Interaction Insights into Carbon Utilization and Element Cycling Functions of Hydrothermarchaeota in Hydrothermal Sediment.</title>
        <authorList>
            <person name="Zhou Z."/>
            <person name="Liu Y."/>
            <person name="Xu W."/>
            <person name="Pan J."/>
            <person name="Luo Z.H."/>
            <person name="Li M."/>
        </authorList>
    </citation>
    <scope>NUCLEOTIDE SEQUENCE [LARGE SCALE GENOMIC DNA]</scope>
    <source>
        <strain evidence="10">SpSt-767</strain>
    </source>
</reference>
<keyword evidence="6" id="KW-0804">Transcription</keyword>
<dbReference type="EMBL" id="DTGR01000221">
    <property type="protein sequence ID" value="HHS30903.1"/>
    <property type="molecule type" value="Genomic_DNA"/>
</dbReference>
<dbReference type="InterPro" id="IPR031316">
    <property type="entry name" value="FlgM_C"/>
</dbReference>
<gene>
    <name evidence="10" type="primary">flgM</name>
    <name evidence="10" type="ORF">ENV52_14535</name>
</gene>
<dbReference type="AlphaFoldDB" id="A0A7V6A6E9"/>
<evidence type="ECO:0000256" key="2">
    <source>
        <dbReference type="ARBA" id="ARBA00017823"/>
    </source>
</evidence>
<protein>
    <recommendedName>
        <fullName evidence="2">Negative regulator of flagellin synthesis</fullName>
    </recommendedName>
    <alternativeName>
        <fullName evidence="8">Anti-sigma-28 factor</fullName>
    </alternativeName>
</protein>
<keyword evidence="10" id="KW-0966">Cell projection</keyword>
<evidence type="ECO:0000256" key="5">
    <source>
        <dbReference type="ARBA" id="ARBA00023015"/>
    </source>
</evidence>
<keyword evidence="5" id="KW-0805">Transcription regulation</keyword>
<dbReference type="InterPro" id="IPR007412">
    <property type="entry name" value="FlgM"/>
</dbReference>
<dbReference type="NCBIfam" id="TIGR03824">
    <property type="entry name" value="FlgM_jcvi"/>
    <property type="match status" value="1"/>
</dbReference>
<comment type="function">
    <text evidence="7">Responsible for the coupling of flagellin expression to flagellar assembly by preventing expression of the flagellin genes when a component of the middle class of proteins is defective. It negatively regulates flagellar genes by inhibiting the activity of FliA by directly binding to FliA.</text>
</comment>